<dbReference type="InterPro" id="IPR005119">
    <property type="entry name" value="LysR_subst-bd"/>
</dbReference>
<reference evidence="6" key="1">
    <citation type="submission" date="2022-06" db="EMBL/GenBank/DDBJ databases">
        <title>A novel DMS-producing enzyme.</title>
        <authorList>
            <person name="Zhang Y."/>
        </authorList>
    </citation>
    <scope>NUCLEOTIDE SEQUENCE</scope>
    <source>
        <strain evidence="6">RT37</strain>
    </source>
</reference>
<evidence type="ECO:0000256" key="4">
    <source>
        <dbReference type="ARBA" id="ARBA00023163"/>
    </source>
</evidence>
<dbReference type="PROSITE" id="PS50931">
    <property type="entry name" value="HTH_LYSR"/>
    <property type="match status" value="1"/>
</dbReference>
<proteinExistence type="inferred from homology"/>
<keyword evidence="3" id="KW-0238">DNA-binding</keyword>
<sequence length="319" mass="34954">MPSHHDTLVAGLLALVEVARYGSLRAAGEQLNLTSGAVSRRLDALESRLGTKLLHRTTREVSLTLAGRTYLERAVPALRLLDKAADTLQDISDRPRGLIRLSLPVNFGRIHIAPFLPEFLDRHPDIEVDADFDDRFVDIASSGHDLAVRVGVLENSRLVAHPLAADQRMLVASRAYLQRQGVPRHPLDLLHHNCLHYTRFQGIQRWPLRRGDEVHNVPVSGSYRANYGHALVIAAEAGIGILHTSRSIVGASLEAGRLLPVLEDWSLPDISIHALLPGRDPPMRVRALLDHLKDSIPTALATAGATGLHTDKTSPPLSD</sequence>
<evidence type="ECO:0000256" key="2">
    <source>
        <dbReference type="ARBA" id="ARBA00023015"/>
    </source>
</evidence>
<comment type="similarity">
    <text evidence="1">Belongs to the LysR transcriptional regulatory family.</text>
</comment>
<dbReference type="GO" id="GO:0003700">
    <property type="term" value="F:DNA-binding transcription factor activity"/>
    <property type="evidence" value="ECO:0007669"/>
    <property type="project" value="InterPro"/>
</dbReference>
<dbReference type="GO" id="GO:0043565">
    <property type="term" value="F:sequence-specific DNA binding"/>
    <property type="evidence" value="ECO:0007669"/>
    <property type="project" value="TreeGrafter"/>
</dbReference>
<keyword evidence="2" id="KW-0805">Transcription regulation</keyword>
<evidence type="ECO:0000256" key="1">
    <source>
        <dbReference type="ARBA" id="ARBA00009437"/>
    </source>
</evidence>
<dbReference type="InterPro" id="IPR036390">
    <property type="entry name" value="WH_DNA-bd_sf"/>
</dbReference>
<dbReference type="PANTHER" id="PTHR30537:SF5">
    <property type="entry name" value="HTH-TYPE TRANSCRIPTIONAL ACTIVATOR TTDR-RELATED"/>
    <property type="match status" value="1"/>
</dbReference>
<dbReference type="Pfam" id="PF03466">
    <property type="entry name" value="LysR_substrate"/>
    <property type="match status" value="1"/>
</dbReference>
<dbReference type="GO" id="GO:0006351">
    <property type="term" value="P:DNA-templated transcription"/>
    <property type="evidence" value="ECO:0007669"/>
    <property type="project" value="TreeGrafter"/>
</dbReference>
<protein>
    <submittedName>
        <fullName evidence="6">LysR family transcriptional regulator</fullName>
    </submittedName>
</protein>
<dbReference type="InterPro" id="IPR036388">
    <property type="entry name" value="WH-like_DNA-bd_sf"/>
</dbReference>
<dbReference type="InterPro" id="IPR058163">
    <property type="entry name" value="LysR-type_TF_proteobact-type"/>
</dbReference>
<dbReference type="Gene3D" id="3.40.190.290">
    <property type="match status" value="1"/>
</dbReference>
<dbReference type="AlphaFoldDB" id="A0AAU7KHY6"/>
<dbReference type="EMBL" id="CP098827">
    <property type="protein sequence ID" value="XBO71146.1"/>
    <property type="molecule type" value="Genomic_DNA"/>
</dbReference>
<dbReference type="FunFam" id="1.10.10.10:FF:000001">
    <property type="entry name" value="LysR family transcriptional regulator"/>
    <property type="match status" value="1"/>
</dbReference>
<feature type="domain" description="HTH lysR-type" evidence="5">
    <location>
        <begin position="1"/>
        <end position="64"/>
    </location>
</feature>
<evidence type="ECO:0000256" key="3">
    <source>
        <dbReference type="ARBA" id="ARBA00023125"/>
    </source>
</evidence>
<dbReference type="SUPFAM" id="SSF53850">
    <property type="entry name" value="Periplasmic binding protein-like II"/>
    <property type="match status" value="1"/>
</dbReference>
<gene>
    <name evidence="6" type="ORF">NFG58_00030</name>
</gene>
<dbReference type="RefSeq" id="WP_348827344.1">
    <property type="nucleotide sequence ID" value="NZ_CP098827.1"/>
</dbReference>
<evidence type="ECO:0000259" key="5">
    <source>
        <dbReference type="PROSITE" id="PS50931"/>
    </source>
</evidence>
<name>A0AAU7KHY6_9GAMM</name>
<evidence type="ECO:0000313" key="6">
    <source>
        <dbReference type="EMBL" id="XBO71146.1"/>
    </source>
</evidence>
<dbReference type="Pfam" id="PF00126">
    <property type="entry name" value="HTH_1"/>
    <property type="match status" value="1"/>
</dbReference>
<keyword evidence="4" id="KW-0804">Transcription</keyword>
<dbReference type="SUPFAM" id="SSF46785">
    <property type="entry name" value="Winged helix' DNA-binding domain"/>
    <property type="match status" value="1"/>
</dbReference>
<dbReference type="CDD" id="cd08422">
    <property type="entry name" value="PBP2_CrgA_like"/>
    <property type="match status" value="1"/>
</dbReference>
<dbReference type="PANTHER" id="PTHR30537">
    <property type="entry name" value="HTH-TYPE TRANSCRIPTIONAL REGULATOR"/>
    <property type="match status" value="1"/>
</dbReference>
<accession>A0AAU7KHY6</accession>
<dbReference type="InterPro" id="IPR000847">
    <property type="entry name" value="LysR_HTH_N"/>
</dbReference>
<organism evidence="6">
    <name type="scientific">Halomonas sp. RT37</name>
    <dbReference type="NCBI Taxonomy" id="2950872"/>
    <lineage>
        <taxon>Bacteria</taxon>
        <taxon>Pseudomonadati</taxon>
        <taxon>Pseudomonadota</taxon>
        <taxon>Gammaproteobacteria</taxon>
        <taxon>Oceanospirillales</taxon>
        <taxon>Halomonadaceae</taxon>
        <taxon>Halomonas</taxon>
    </lineage>
</organism>
<dbReference type="Gene3D" id="1.10.10.10">
    <property type="entry name" value="Winged helix-like DNA-binding domain superfamily/Winged helix DNA-binding domain"/>
    <property type="match status" value="1"/>
</dbReference>